<proteinExistence type="predicted"/>
<dbReference type="Proteomes" id="UP001194468">
    <property type="component" value="Unassembled WGS sequence"/>
</dbReference>
<feature type="region of interest" description="Disordered" evidence="1">
    <location>
        <begin position="1"/>
        <end position="55"/>
    </location>
</feature>
<dbReference type="AlphaFoldDB" id="A0AAD4C3T1"/>
<name>A0AAD4C3T1_BOLED</name>
<evidence type="ECO:0000313" key="3">
    <source>
        <dbReference type="Proteomes" id="UP001194468"/>
    </source>
</evidence>
<feature type="compositionally biased region" description="Basic and acidic residues" evidence="1">
    <location>
        <begin position="12"/>
        <end position="21"/>
    </location>
</feature>
<sequence>MGSASSKVARKLPREKPRGPTDLRATTEPARLRPERPLASESKNEAIENDAKDPHFMEKLSQLGPVRVDHHCMQTVRATRSDVQTMYRSRMRSEAEAARAQPTKNCLLVSSLTELLEARKSVTDRAELETLATRYHMDATKLEQLARAVNTPSMDKRMVVRHGEESVTMMARWVDPVLKHAK</sequence>
<accession>A0AAD4C3T1</accession>
<protein>
    <submittedName>
        <fullName evidence="2">Uncharacterized protein</fullName>
    </submittedName>
</protein>
<reference evidence="2" key="1">
    <citation type="submission" date="2019-10" db="EMBL/GenBank/DDBJ databases">
        <authorList>
            <consortium name="DOE Joint Genome Institute"/>
            <person name="Kuo A."/>
            <person name="Miyauchi S."/>
            <person name="Kiss E."/>
            <person name="Drula E."/>
            <person name="Kohler A."/>
            <person name="Sanchez-Garcia M."/>
            <person name="Andreopoulos B."/>
            <person name="Barry K.W."/>
            <person name="Bonito G."/>
            <person name="Buee M."/>
            <person name="Carver A."/>
            <person name="Chen C."/>
            <person name="Cichocki N."/>
            <person name="Clum A."/>
            <person name="Culley D."/>
            <person name="Crous P.W."/>
            <person name="Fauchery L."/>
            <person name="Girlanda M."/>
            <person name="Hayes R."/>
            <person name="Keri Z."/>
            <person name="LaButti K."/>
            <person name="Lipzen A."/>
            <person name="Lombard V."/>
            <person name="Magnuson J."/>
            <person name="Maillard F."/>
            <person name="Morin E."/>
            <person name="Murat C."/>
            <person name="Nolan M."/>
            <person name="Ohm R."/>
            <person name="Pangilinan J."/>
            <person name="Pereira M."/>
            <person name="Perotto S."/>
            <person name="Peter M."/>
            <person name="Riley R."/>
            <person name="Sitrit Y."/>
            <person name="Stielow B."/>
            <person name="Szollosi G."/>
            <person name="Zifcakova L."/>
            <person name="Stursova M."/>
            <person name="Spatafora J.W."/>
            <person name="Tedersoo L."/>
            <person name="Vaario L.-M."/>
            <person name="Yamada A."/>
            <person name="Yan M."/>
            <person name="Wang P."/>
            <person name="Xu J."/>
            <person name="Bruns T."/>
            <person name="Baldrian P."/>
            <person name="Vilgalys R."/>
            <person name="Henrissat B."/>
            <person name="Grigoriev I.V."/>
            <person name="Hibbett D."/>
            <person name="Nagy L.G."/>
            <person name="Martin F.M."/>
        </authorList>
    </citation>
    <scope>NUCLEOTIDE SEQUENCE</scope>
    <source>
        <strain evidence="2">BED1</strain>
    </source>
</reference>
<feature type="compositionally biased region" description="Basic and acidic residues" evidence="1">
    <location>
        <begin position="30"/>
        <end position="55"/>
    </location>
</feature>
<comment type="caution">
    <text evidence="2">The sequence shown here is derived from an EMBL/GenBank/DDBJ whole genome shotgun (WGS) entry which is preliminary data.</text>
</comment>
<evidence type="ECO:0000313" key="2">
    <source>
        <dbReference type="EMBL" id="KAF8448010.1"/>
    </source>
</evidence>
<keyword evidence="3" id="KW-1185">Reference proteome</keyword>
<organism evidence="2 3">
    <name type="scientific">Boletus edulis BED1</name>
    <dbReference type="NCBI Taxonomy" id="1328754"/>
    <lineage>
        <taxon>Eukaryota</taxon>
        <taxon>Fungi</taxon>
        <taxon>Dikarya</taxon>
        <taxon>Basidiomycota</taxon>
        <taxon>Agaricomycotina</taxon>
        <taxon>Agaricomycetes</taxon>
        <taxon>Agaricomycetidae</taxon>
        <taxon>Boletales</taxon>
        <taxon>Boletineae</taxon>
        <taxon>Boletaceae</taxon>
        <taxon>Boletoideae</taxon>
        <taxon>Boletus</taxon>
    </lineage>
</organism>
<reference evidence="2" key="2">
    <citation type="journal article" date="2020" name="Nat. Commun.">
        <title>Large-scale genome sequencing of mycorrhizal fungi provides insights into the early evolution of symbiotic traits.</title>
        <authorList>
            <person name="Miyauchi S."/>
            <person name="Kiss E."/>
            <person name="Kuo A."/>
            <person name="Drula E."/>
            <person name="Kohler A."/>
            <person name="Sanchez-Garcia M."/>
            <person name="Morin E."/>
            <person name="Andreopoulos B."/>
            <person name="Barry K.W."/>
            <person name="Bonito G."/>
            <person name="Buee M."/>
            <person name="Carver A."/>
            <person name="Chen C."/>
            <person name="Cichocki N."/>
            <person name="Clum A."/>
            <person name="Culley D."/>
            <person name="Crous P.W."/>
            <person name="Fauchery L."/>
            <person name="Girlanda M."/>
            <person name="Hayes R.D."/>
            <person name="Keri Z."/>
            <person name="LaButti K."/>
            <person name="Lipzen A."/>
            <person name="Lombard V."/>
            <person name="Magnuson J."/>
            <person name="Maillard F."/>
            <person name="Murat C."/>
            <person name="Nolan M."/>
            <person name="Ohm R.A."/>
            <person name="Pangilinan J."/>
            <person name="Pereira M.F."/>
            <person name="Perotto S."/>
            <person name="Peter M."/>
            <person name="Pfister S."/>
            <person name="Riley R."/>
            <person name="Sitrit Y."/>
            <person name="Stielow J.B."/>
            <person name="Szollosi G."/>
            <person name="Zifcakova L."/>
            <person name="Stursova M."/>
            <person name="Spatafora J.W."/>
            <person name="Tedersoo L."/>
            <person name="Vaario L.M."/>
            <person name="Yamada A."/>
            <person name="Yan M."/>
            <person name="Wang P."/>
            <person name="Xu J."/>
            <person name="Bruns T."/>
            <person name="Baldrian P."/>
            <person name="Vilgalys R."/>
            <person name="Dunand C."/>
            <person name="Henrissat B."/>
            <person name="Grigoriev I.V."/>
            <person name="Hibbett D."/>
            <person name="Nagy L.G."/>
            <person name="Martin F.M."/>
        </authorList>
    </citation>
    <scope>NUCLEOTIDE SEQUENCE</scope>
    <source>
        <strain evidence="2">BED1</strain>
    </source>
</reference>
<gene>
    <name evidence="2" type="ORF">L210DRAFT_2831911</name>
</gene>
<dbReference type="EMBL" id="WHUW01000004">
    <property type="protein sequence ID" value="KAF8448010.1"/>
    <property type="molecule type" value="Genomic_DNA"/>
</dbReference>
<evidence type="ECO:0000256" key="1">
    <source>
        <dbReference type="SAM" id="MobiDB-lite"/>
    </source>
</evidence>